<sequence length="116" mass="13652">MGKNQTSFKKGHKVPKEWTEKIIKALKGRKIPEERRQKLIGRKLSKEHRKKISQNNGLKGEKHWQWKGGITRNKEYLGLRLVSLSILNFWNSSWSVSDRATLSFLKVFKSCLLIKY</sequence>
<reference evidence="1" key="1">
    <citation type="journal article" date="2014" name="Front. Microbiol.">
        <title>High frequency of phylogenetically diverse reductive dehalogenase-homologous genes in deep subseafloor sedimentary metagenomes.</title>
        <authorList>
            <person name="Kawai M."/>
            <person name="Futagami T."/>
            <person name="Toyoda A."/>
            <person name="Takaki Y."/>
            <person name="Nishi S."/>
            <person name="Hori S."/>
            <person name="Arai W."/>
            <person name="Tsubouchi T."/>
            <person name="Morono Y."/>
            <person name="Uchiyama I."/>
            <person name="Ito T."/>
            <person name="Fujiyama A."/>
            <person name="Inagaki F."/>
            <person name="Takami H."/>
        </authorList>
    </citation>
    <scope>NUCLEOTIDE SEQUENCE</scope>
    <source>
        <strain evidence="1">Expedition CK06-06</strain>
    </source>
</reference>
<name>X1LKU0_9ZZZZ</name>
<proteinExistence type="predicted"/>
<organism evidence="1">
    <name type="scientific">marine sediment metagenome</name>
    <dbReference type="NCBI Taxonomy" id="412755"/>
    <lineage>
        <taxon>unclassified sequences</taxon>
        <taxon>metagenomes</taxon>
        <taxon>ecological metagenomes</taxon>
    </lineage>
</organism>
<accession>X1LKU0</accession>
<protein>
    <recommendedName>
        <fullName evidence="2">Nuclease associated modular domain-containing protein</fullName>
    </recommendedName>
</protein>
<gene>
    <name evidence="1" type="ORF">S06H3_21018</name>
</gene>
<evidence type="ECO:0000313" key="1">
    <source>
        <dbReference type="EMBL" id="GAI03000.1"/>
    </source>
</evidence>
<dbReference type="EMBL" id="BARV01010970">
    <property type="protein sequence ID" value="GAI03000.1"/>
    <property type="molecule type" value="Genomic_DNA"/>
</dbReference>
<dbReference type="AlphaFoldDB" id="X1LKU0"/>
<evidence type="ECO:0008006" key="2">
    <source>
        <dbReference type="Google" id="ProtNLM"/>
    </source>
</evidence>
<comment type="caution">
    <text evidence="1">The sequence shown here is derived from an EMBL/GenBank/DDBJ whole genome shotgun (WGS) entry which is preliminary data.</text>
</comment>